<name>A0ABP8UEX1_9ACTN</name>
<feature type="region of interest" description="Disordered" evidence="1">
    <location>
        <begin position="1"/>
        <end position="25"/>
    </location>
</feature>
<accession>A0ABP8UEX1</accession>
<feature type="compositionally biased region" description="Basic and acidic residues" evidence="1">
    <location>
        <begin position="1"/>
        <end position="19"/>
    </location>
</feature>
<gene>
    <name evidence="2" type="ORF">GCM10023196_047170</name>
</gene>
<dbReference type="Proteomes" id="UP001501442">
    <property type="component" value="Unassembled WGS sequence"/>
</dbReference>
<evidence type="ECO:0000313" key="2">
    <source>
        <dbReference type="EMBL" id="GAA4628890.1"/>
    </source>
</evidence>
<evidence type="ECO:0000256" key="1">
    <source>
        <dbReference type="SAM" id="MobiDB-lite"/>
    </source>
</evidence>
<feature type="compositionally biased region" description="Low complexity" evidence="1">
    <location>
        <begin position="86"/>
        <end position="107"/>
    </location>
</feature>
<evidence type="ECO:0000313" key="3">
    <source>
        <dbReference type="Proteomes" id="UP001501442"/>
    </source>
</evidence>
<keyword evidence="3" id="KW-1185">Reference proteome</keyword>
<reference evidence="3" key="1">
    <citation type="journal article" date="2019" name="Int. J. Syst. Evol. Microbiol.">
        <title>The Global Catalogue of Microorganisms (GCM) 10K type strain sequencing project: providing services to taxonomists for standard genome sequencing and annotation.</title>
        <authorList>
            <consortium name="The Broad Institute Genomics Platform"/>
            <consortium name="The Broad Institute Genome Sequencing Center for Infectious Disease"/>
            <person name="Wu L."/>
            <person name="Ma J."/>
        </authorList>
    </citation>
    <scope>NUCLEOTIDE SEQUENCE [LARGE SCALE GENOMIC DNA]</scope>
    <source>
        <strain evidence="3">JCM 17939</strain>
    </source>
</reference>
<comment type="caution">
    <text evidence="2">The sequence shown here is derived from an EMBL/GenBank/DDBJ whole genome shotgun (WGS) entry which is preliminary data.</text>
</comment>
<feature type="region of interest" description="Disordered" evidence="1">
    <location>
        <begin position="59"/>
        <end position="117"/>
    </location>
</feature>
<sequence>MDRTPENARPDSSPEHWKAESGTSRCRGIRSKIAIIAVRVRIAAISGAISPVAAVNRTAENSGPYDSPGKTTHINQRDGTGRRTRNGGAATALGGSPDHTAADAAPSPAEPRRRRAD</sequence>
<dbReference type="EMBL" id="BAABHK010000006">
    <property type="protein sequence ID" value="GAA4628890.1"/>
    <property type="molecule type" value="Genomic_DNA"/>
</dbReference>
<organism evidence="2 3">
    <name type="scientific">Actinoallomurus vinaceus</name>
    <dbReference type="NCBI Taxonomy" id="1080074"/>
    <lineage>
        <taxon>Bacteria</taxon>
        <taxon>Bacillati</taxon>
        <taxon>Actinomycetota</taxon>
        <taxon>Actinomycetes</taxon>
        <taxon>Streptosporangiales</taxon>
        <taxon>Thermomonosporaceae</taxon>
        <taxon>Actinoallomurus</taxon>
    </lineage>
</organism>
<proteinExistence type="predicted"/>
<protein>
    <submittedName>
        <fullName evidence="2">Uncharacterized protein</fullName>
    </submittedName>
</protein>